<evidence type="ECO:0000313" key="3">
    <source>
        <dbReference type="Proteomes" id="UP000092445"/>
    </source>
</evidence>
<evidence type="ECO:0000313" key="2">
    <source>
        <dbReference type="EnsemblMetazoa" id="GPAI043623-PA"/>
    </source>
</evidence>
<dbReference type="EnsemblMetazoa" id="GPAI043623-RA">
    <property type="protein sequence ID" value="GPAI043623-PA"/>
    <property type="gene ID" value="GPAI043623"/>
</dbReference>
<feature type="region of interest" description="Disordered" evidence="1">
    <location>
        <begin position="197"/>
        <end position="220"/>
    </location>
</feature>
<sequence>MPTLEDETAASASAGQSDRKSANFHSRNHNYFHSLTSSPVGTDNSQRFHNANDCSNNGQSAMGTTMTVLSTSLASFNGNSIIDNDGHPYPTSSNNSITCHRDHNSSFNTITNNSGRVCHSYTNEMNSSTKVAVPSPKMTSGAEHLTGGSTSTKTTSIFDSIDDNIVGMVPTSAFVKPQELEQPSIEVEKLLQQVEDTMEGEEEVTETQVRDSPEEEEEVSEVQAGDRIEDEEEVTDLIDMENVIGNSSNSKQSTTLDAQMNGSFSRDRSNVINGLDEAVPESCIGIMLFFYEEGT</sequence>
<feature type="region of interest" description="Disordered" evidence="1">
    <location>
        <begin position="129"/>
        <end position="151"/>
    </location>
</feature>
<organism evidence="2 3">
    <name type="scientific">Glossina pallidipes</name>
    <name type="common">Tsetse fly</name>
    <dbReference type="NCBI Taxonomy" id="7398"/>
    <lineage>
        <taxon>Eukaryota</taxon>
        <taxon>Metazoa</taxon>
        <taxon>Ecdysozoa</taxon>
        <taxon>Arthropoda</taxon>
        <taxon>Hexapoda</taxon>
        <taxon>Insecta</taxon>
        <taxon>Pterygota</taxon>
        <taxon>Neoptera</taxon>
        <taxon>Endopterygota</taxon>
        <taxon>Diptera</taxon>
        <taxon>Brachycera</taxon>
        <taxon>Muscomorpha</taxon>
        <taxon>Hippoboscoidea</taxon>
        <taxon>Glossinidae</taxon>
        <taxon>Glossina</taxon>
    </lineage>
</organism>
<keyword evidence="3" id="KW-1185">Reference proteome</keyword>
<accession>A0A1B0AEZ6</accession>
<evidence type="ECO:0000256" key="1">
    <source>
        <dbReference type="SAM" id="MobiDB-lite"/>
    </source>
</evidence>
<feature type="region of interest" description="Disordered" evidence="1">
    <location>
        <begin position="1"/>
        <end position="24"/>
    </location>
</feature>
<dbReference type="AlphaFoldDB" id="A0A1B0AEZ6"/>
<reference evidence="3" key="1">
    <citation type="submission" date="2014-03" db="EMBL/GenBank/DDBJ databases">
        <authorList>
            <person name="Aksoy S."/>
            <person name="Warren W."/>
            <person name="Wilson R.K."/>
        </authorList>
    </citation>
    <scope>NUCLEOTIDE SEQUENCE [LARGE SCALE GENOMIC DNA]</scope>
    <source>
        <strain evidence="3">IAEA</strain>
    </source>
</reference>
<dbReference type="Proteomes" id="UP000092445">
    <property type="component" value="Unassembled WGS sequence"/>
</dbReference>
<name>A0A1B0AEZ6_GLOPL</name>
<feature type="region of interest" description="Disordered" evidence="1">
    <location>
        <begin position="244"/>
        <end position="265"/>
    </location>
</feature>
<proteinExistence type="predicted"/>
<dbReference type="VEuPathDB" id="VectorBase:GPAI043623"/>
<feature type="compositionally biased region" description="Polar residues" evidence="1">
    <location>
        <begin position="244"/>
        <end position="264"/>
    </location>
</feature>
<reference evidence="2" key="2">
    <citation type="submission" date="2020-05" db="UniProtKB">
        <authorList>
            <consortium name="EnsemblMetazoa"/>
        </authorList>
    </citation>
    <scope>IDENTIFICATION</scope>
    <source>
        <strain evidence="2">IAEA</strain>
    </source>
</reference>
<protein>
    <submittedName>
        <fullName evidence="2">Uncharacterized protein</fullName>
    </submittedName>
</protein>